<comment type="caution">
    <text evidence="1">The sequence shown here is derived from an EMBL/GenBank/DDBJ whole genome shotgun (WGS) entry which is preliminary data.</text>
</comment>
<name>A0A2S5GSL6_9BURK</name>
<dbReference type="AlphaFoldDB" id="A0A2S5GSL6"/>
<evidence type="ECO:0008006" key="3">
    <source>
        <dbReference type="Google" id="ProtNLM"/>
    </source>
</evidence>
<accession>A0A2S5GSL6</accession>
<gene>
    <name evidence="1" type="ORF">C4E15_14330</name>
</gene>
<dbReference type="OrthoDB" id="8666302at2"/>
<dbReference type="EMBL" id="PREU01000005">
    <property type="protein sequence ID" value="PPA75936.1"/>
    <property type="molecule type" value="Genomic_DNA"/>
</dbReference>
<sequence length="324" mass="36093">MSFPKHAGWPRQTVRVVQAPSMDGLADDHASADTNSCPGYGSASAWLWLDGARSATLEHEVSSLQSGVDRRWLWRGTDWEYQPPGYRHGPLLTPVTAPLLQAFIDDWAPRQMGVLLFAGDDAPASAHLKHLRLMRAPDGLPMRFNLTATRQLEELCEGLPADRLAQLLGPIQRLIWRTADDAGALWLQADVPVPNETAPDPRGFALSAAEEDAVNRASFACFMREAVRRHVPADMATKHPAAHAKLLHQIALFTDEAGLINLRLERDIHHYIELRLYFPQLPFEKDAELRANLARRDESGLLRLNHAEYRLNTITAAMASGKQS</sequence>
<dbReference type="RefSeq" id="WP_104143954.1">
    <property type="nucleotide sequence ID" value="NZ_PREU01000005.1"/>
</dbReference>
<evidence type="ECO:0000313" key="2">
    <source>
        <dbReference type="Proteomes" id="UP000239990"/>
    </source>
</evidence>
<dbReference type="Proteomes" id="UP000239990">
    <property type="component" value="Unassembled WGS sequence"/>
</dbReference>
<organism evidence="1 2">
    <name type="scientific">Achromobacter spanius</name>
    <dbReference type="NCBI Taxonomy" id="217203"/>
    <lineage>
        <taxon>Bacteria</taxon>
        <taxon>Pseudomonadati</taxon>
        <taxon>Pseudomonadota</taxon>
        <taxon>Betaproteobacteria</taxon>
        <taxon>Burkholderiales</taxon>
        <taxon>Alcaligenaceae</taxon>
        <taxon>Achromobacter</taxon>
    </lineage>
</organism>
<protein>
    <recommendedName>
        <fullName evidence="3">DUF4123 domain-containing protein</fullName>
    </recommendedName>
</protein>
<reference evidence="1 2" key="1">
    <citation type="submission" date="2018-02" db="EMBL/GenBank/DDBJ databases">
        <title>Draft Genome of Achromobacter spanius stain 6.</title>
        <authorList>
            <person name="Gunasekera T.S."/>
            <person name="Radwan O."/>
            <person name="Ruiz O.N."/>
        </authorList>
    </citation>
    <scope>NUCLEOTIDE SEQUENCE [LARGE SCALE GENOMIC DNA]</scope>
    <source>
        <strain evidence="1 2">6</strain>
    </source>
</reference>
<evidence type="ECO:0000313" key="1">
    <source>
        <dbReference type="EMBL" id="PPA75936.1"/>
    </source>
</evidence>
<proteinExistence type="predicted"/>